<organism evidence="1 2">
    <name type="scientific">Streptoalloteichus hindustanus</name>
    <dbReference type="NCBI Taxonomy" id="2017"/>
    <lineage>
        <taxon>Bacteria</taxon>
        <taxon>Bacillati</taxon>
        <taxon>Actinomycetota</taxon>
        <taxon>Actinomycetes</taxon>
        <taxon>Pseudonocardiales</taxon>
        <taxon>Pseudonocardiaceae</taxon>
        <taxon>Streptoalloteichus</taxon>
    </lineage>
</organism>
<sequence>MTNATGAAGETAELVADLHAYLLPVRLAGMTAPTATQVLTRRVVRWAQSRGWTVDLAAPGRSTHPTSTGERQDRLDLVCARPLRPPIAIEIDRAGRLGSLRKLLAEAEAGSVALWVRWHGRTRAAIPSQVGLVDIGETAGWTPPGR</sequence>
<protein>
    <submittedName>
        <fullName evidence="1">Uncharacterized protein</fullName>
    </submittedName>
</protein>
<gene>
    <name evidence="1" type="ORF">SAMN05444320_10783</name>
</gene>
<dbReference type="RefSeq" id="WP_143174315.1">
    <property type="nucleotide sequence ID" value="NZ_FQVN01000007.1"/>
</dbReference>
<accession>A0A1M5I377</accession>
<dbReference type="Proteomes" id="UP000184501">
    <property type="component" value="Unassembled WGS sequence"/>
</dbReference>
<name>A0A1M5I377_STRHI</name>
<evidence type="ECO:0000313" key="1">
    <source>
        <dbReference type="EMBL" id="SHG22768.1"/>
    </source>
</evidence>
<dbReference type="STRING" id="2017.SAMN05444320_10783"/>
<proteinExistence type="predicted"/>
<evidence type="ECO:0000313" key="2">
    <source>
        <dbReference type="Proteomes" id="UP000184501"/>
    </source>
</evidence>
<keyword evidence="2" id="KW-1185">Reference proteome</keyword>
<dbReference type="EMBL" id="FQVN01000007">
    <property type="protein sequence ID" value="SHG22768.1"/>
    <property type="molecule type" value="Genomic_DNA"/>
</dbReference>
<dbReference type="OrthoDB" id="4206639at2"/>
<dbReference type="AlphaFoldDB" id="A0A1M5I377"/>
<reference evidence="1 2" key="1">
    <citation type="submission" date="2016-11" db="EMBL/GenBank/DDBJ databases">
        <authorList>
            <person name="Jaros S."/>
            <person name="Januszkiewicz K."/>
            <person name="Wedrychowicz H."/>
        </authorList>
    </citation>
    <scope>NUCLEOTIDE SEQUENCE [LARGE SCALE GENOMIC DNA]</scope>
    <source>
        <strain evidence="1 2">DSM 44523</strain>
    </source>
</reference>